<comment type="similarity">
    <text evidence="1">Belongs to the transposase IS21/IS408/IS1162 family.</text>
</comment>
<sequence length="488" mass="55631">MLKLSQIETIKEMQRKGLGPSAIADRLQIDRKTVRKYMASETFEEVKPKAVVTLPSKLDPYKPLIQSWLEEDRKNRYKQRHTAQRIHNRLVEECPEYDASYPLVQRYVRGLREARFQEGTLELEWRPGEMQVDFGEADYFDATGEKRTCKFLCATFPYSNAGFTQLFGGETAECVTQGLRDIFHRIGGVPGRLIFDNASGVGRRVSDNVQMAELFLRFKAHYGFDVTFCNPYAGHEKGNVENKVGYFRRNLFVPLPTVTDVQAFNEVLLVRCEADWHREHYKKGVSIHVLFEDDRKALTYLPRHPFAACRYARVKADGYGKFSIDGKHFYSSSPEWAGKEIVVRIGAHTIEPLHPDGEPITIHQRLFGKQRTDSVDVRTTLSRLLHNPGAWRNSQLRGILSDPLRDGLDGLERAQLKETLATMSQLSERYGFETALQAMEEATRLGRLTSASCVVLAARLSTFEPEESPNVDLSVYDRMLEPVGGARS</sequence>
<reference evidence="8" key="1">
    <citation type="journal article" date="2019" name="Int. J. Syst. Evol. Microbiol.">
        <title>The Global Catalogue of Microorganisms (GCM) 10K type strain sequencing project: providing services to taxonomists for standard genome sequencing and annotation.</title>
        <authorList>
            <consortium name="The Broad Institute Genomics Platform"/>
            <consortium name="The Broad Institute Genome Sequencing Center for Infectious Disease"/>
            <person name="Wu L."/>
            <person name="Ma J."/>
        </authorList>
    </citation>
    <scope>NUCLEOTIDE SEQUENCE [LARGE SCALE GENOMIC DNA]</scope>
    <source>
        <strain evidence="8">CCUG 49571</strain>
    </source>
</reference>
<evidence type="ECO:0000259" key="5">
    <source>
        <dbReference type="PROSITE" id="PS50531"/>
    </source>
</evidence>
<evidence type="ECO:0000256" key="2">
    <source>
        <dbReference type="ARBA" id="ARBA00022578"/>
    </source>
</evidence>
<keyword evidence="8" id="KW-1185">Reference proteome</keyword>
<evidence type="ECO:0000259" key="6">
    <source>
        <dbReference type="PROSITE" id="PS50994"/>
    </source>
</evidence>
<dbReference type="PANTHER" id="PTHR35004">
    <property type="entry name" value="TRANSPOSASE RV3428C-RELATED"/>
    <property type="match status" value="1"/>
</dbReference>
<evidence type="ECO:0000313" key="7">
    <source>
        <dbReference type="EMBL" id="MFC4602056.1"/>
    </source>
</evidence>
<dbReference type="InterPro" id="IPR036397">
    <property type="entry name" value="RNaseH_sf"/>
</dbReference>
<dbReference type="Gene3D" id="1.10.10.60">
    <property type="entry name" value="Homeodomain-like"/>
    <property type="match status" value="1"/>
</dbReference>
<dbReference type="PROSITE" id="PS50994">
    <property type="entry name" value="INTEGRASE"/>
    <property type="match status" value="1"/>
</dbReference>
<evidence type="ECO:0000256" key="3">
    <source>
        <dbReference type="ARBA" id="ARBA00023125"/>
    </source>
</evidence>
<keyword evidence="4" id="KW-0233">DNA recombination</keyword>
<feature type="domain" description="Integrase catalytic" evidence="6">
    <location>
        <begin position="123"/>
        <end position="268"/>
    </location>
</feature>
<dbReference type="InterPro" id="IPR054353">
    <property type="entry name" value="IstA-like_C"/>
</dbReference>
<keyword evidence="3" id="KW-0238">DNA-binding</keyword>
<comment type="caution">
    <text evidence="7">The sequence shown here is derived from an EMBL/GenBank/DDBJ whole genome shotgun (WGS) entry which is preliminary data.</text>
</comment>
<accession>A0ABV9FNB5</accession>
<gene>
    <name evidence="7" type="primary">istA</name>
    <name evidence="7" type="ORF">ACFO3S_27830</name>
</gene>
<proteinExistence type="inferred from homology"/>
<dbReference type="Proteomes" id="UP001596028">
    <property type="component" value="Unassembled WGS sequence"/>
</dbReference>
<evidence type="ECO:0000256" key="1">
    <source>
        <dbReference type="ARBA" id="ARBA00009277"/>
    </source>
</evidence>
<organism evidence="7 8">
    <name type="scientific">Cohnella hongkongensis</name>
    <dbReference type="NCBI Taxonomy" id="178337"/>
    <lineage>
        <taxon>Bacteria</taxon>
        <taxon>Bacillati</taxon>
        <taxon>Bacillota</taxon>
        <taxon>Bacilli</taxon>
        <taxon>Bacillales</taxon>
        <taxon>Paenibacillaceae</taxon>
        <taxon>Cohnella</taxon>
    </lineage>
</organism>
<dbReference type="PROSITE" id="PS50531">
    <property type="entry name" value="HTH_IS21"/>
    <property type="match status" value="1"/>
</dbReference>
<dbReference type="InterPro" id="IPR017894">
    <property type="entry name" value="HTH_IS21_transposase_type"/>
</dbReference>
<dbReference type="Gene3D" id="3.30.420.10">
    <property type="entry name" value="Ribonuclease H-like superfamily/Ribonuclease H"/>
    <property type="match status" value="1"/>
</dbReference>
<dbReference type="Pfam" id="PF22483">
    <property type="entry name" value="Mu-transpos_C_2"/>
    <property type="match status" value="1"/>
</dbReference>
<dbReference type="PANTHER" id="PTHR35004:SF7">
    <property type="entry name" value="INTEGRASE PROTEIN"/>
    <property type="match status" value="1"/>
</dbReference>
<dbReference type="InterPro" id="IPR012337">
    <property type="entry name" value="RNaseH-like_sf"/>
</dbReference>
<feature type="domain" description="HTH IS21-type" evidence="5">
    <location>
        <begin position="5"/>
        <end position="69"/>
    </location>
</feature>
<protein>
    <submittedName>
        <fullName evidence="7">IS21 family transposase</fullName>
    </submittedName>
</protein>
<evidence type="ECO:0000313" key="8">
    <source>
        <dbReference type="Proteomes" id="UP001596028"/>
    </source>
</evidence>
<dbReference type="RefSeq" id="WP_378103026.1">
    <property type="nucleotide sequence ID" value="NZ_JBHSEP010000043.1"/>
</dbReference>
<dbReference type="InterPro" id="IPR001584">
    <property type="entry name" value="Integrase_cat-core"/>
</dbReference>
<dbReference type="NCBIfam" id="NF033546">
    <property type="entry name" value="transpos_IS21"/>
    <property type="match status" value="1"/>
</dbReference>
<name>A0ABV9FNB5_9BACL</name>
<evidence type="ECO:0000256" key="4">
    <source>
        <dbReference type="ARBA" id="ARBA00023172"/>
    </source>
</evidence>
<dbReference type="SUPFAM" id="SSF53098">
    <property type="entry name" value="Ribonuclease H-like"/>
    <property type="match status" value="1"/>
</dbReference>
<keyword evidence="2" id="KW-0815">Transposition</keyword>
<dbReference type="EMBL" id="JBHSEP010000043">
    <property type="protein sequence ID" value="MFC4602056.1"/>
    <property type="molecule type" value="Genomic_DNA"/>
</dbReference>